<proteinExistence type="inferred from homology"/>
<dbReference type="InterPro" id="IPR051910">
    <property type="entry name" value="ComF/GntX_DNA_util-trans"/>
</dbReference>
<dbReference type="SUPFAM" id="SSF53271">
    <property type="entry name" value="PRTase-like"/>
    <property type="match status" value="1"/>
</dbReference>
<evidence type="ECO:0000259" key="2">
    <source>
        <dbReference type="Pfam" id="PF00156"/>
    </source>
</evidence>
<sequence>MGQCLICQNWVSEQPSLAQLLMMASIHAPVLCRSCQQRFIRIEGPTCPICGRQQTKTTVCHDCLRWQKEGSLPLVNQALYQYNGAMKQFMHQYKFLGDYRLRQAFSAEIQARIKQRAGAMIVPIPVTPKTERTRGFNQVLGLLGNLTTTAALETRHVDKAIPQSSKNRQQRLLTEQPFQLTAGADKLIRGNRIVVVDDVYTTGRTLHHAAHLLKQAGALTVTSMTLAR</sequence>
<organism evidence="3 4">
    <name type="scientific">Levilactobacillus bambusae</name>
    <dbReference type="NCBI Taxonomy" id="2024736"/>
    <lineage>
        <taxon>Bacteria</taxon>
        <taxon>Bacillati</taxon>
        <taxon>Bacillota</taxon>
        <taxon>Bacilli</taxon>
        <taxon>Lactobacillales</taxon>
        <taxon>Lactobacillaceae</taxon>
        <taxon>Levilactobacillus</taxon>
    </lineage>
</organism>
<dbReference type="EMBL" id="QCXQ01000006">
    <property type="protein sequence ID" value="PWF99415.1"/>
    <property type="molecule type" value="Genomic_DNA"/>
</dbReference>
<dbReference type="OrthoDB" id="9779910at2"/>
<comment type="caution">
    <text evidence="3">The sequence shown here is derived from an EMBL/GenBank/DDBJ whole genome shotgun (WGS) entry which is preliminary data.</text>
</comment>
<protein>
    <submittedName>
        <fullName evidence="3">ComF family protein</fullName>
    </submittedName>
</protein>
<dbReference type="CDD" id="cd06223">
    <property type="entry name" value="PRTases_typeI"/>
    <property type="match status" value="1"/>
</dbReference>
<evidence type="ECO:0000313" key="4">
    <source>
        <dbReference type="Proteomes" id="UP000245080"/>
    </source>
</evidence>
<dbReference type="Pfam" id="PF00156">
    <property type="entry name" value="Pribosyltran"/>
    <property type="match status" value="1"/>
</dbReference>
<dbReference type="Gene3D" id="3.40.50.2020">
    <property type="match status" value="1"/>
</dbReference>
<dbReference type="PANTHER" id="PTHR47505:SF1">
    <property type="entry name" value="DNA UTILIZATION PROTEIN YHGH"/>
    <property type="match status" value="1"/>
</dbReference>
<dbReference type="PANTHER" id="PTHR47505">
    <property type="entry name" value="DNA UTILIZATION PROTEIN YHGH"/>
    <property type="match status" value="1"/>
</dbReference>
<accession>A0A2V1MZ41</accession>
<dbReference type="InterPro" id="IPR000836">
    <property type="entry name" value="PRTase_dom"/>
</dbReference>
<feature type="domain" description="Phosphoribosyltransferase" evidence="2">
    <location>
        <begin position="169"/>
        <end position="227"/>
    </location>
</feature>
<evidence type="ECO:0000313" key="3">
    <source>
        <dbReference type="EMBL" id="PWF99415.1"/>
    </source>
</evidence>
<keyword evidence="4" id="KW-1185">Reference proteome</keyword>
<dbReference type="RefSeq" id="WP_109250873.1">
    <property type="nucleotide sequence ID" value="NZ_QCXQ01000006.1"/>
</dbReference>
<dbReference type="AlphaFoldDB" id="A0A2V1MZ41"/>
<name>A0A2V1MZ41_9LACO</name>
<evidence type="ECO:0000256" key="1">
    <source>
        <dbReference type="ARBA" id="ARBA00008007"/>
    </source>
</evidence>
<dbReference type="InterPro" id="IPR029057">
    <property type="entry name" value="PRTase-like"/>
</dbReference>
<reference evidence="3 4" key="1">
    <citation type="journal article" date="2018" name="Int. J. Syst. Evol. Microbiol.">
        <title>Lactobacillus bambusae sp. nov., isolated from a traditional fermented Ma-bamboo shoots of Taiwan.</title>
        <authorList>
            <person name="Wang L.-T."/>
        </authorList>
    </citation>
    <scope>NUCLEOTIDE SEQUENCE [LARGE SCALE GENOMIC DNA]</scope>
    <source>
        <strain evidence="3 4">BS-W1</strain>
    </source>
</reference>
<gene>
    <name evidence="3" type="ORF">DCM90_08155</name>
</gene>
<comment type="similarity">
    <text evidence="1">Belongs to the ComF/GntX family.</text>
</comment>
<dbReference type="Proteomes" id="UP000245080">
    <property type="component" value="Unassembled WGS sequence"/>
</dbReference>